<reference evidence="2 3" key="1">
    <citation type="journal article" date="2019" name="Int. J. Syst. Evol. Microbiol.">
        <title>The Global Catalogue of Microorganisms (GCM) 10K type strain sequencing project: providing services to taxonomists for standard genome sequencing and annotation.</title>
        <authorList>
            <consortium name="The Broad Institute Genomics Platform"/>
            <consortium name="The Broad Institute Genome Sequencing Center for Infectious Disease"/>
            <person name="Wu L."/>
            <person name="Ma J."/>
        </authorList>
    </citation>
    <scope>NUCLEOTIDE SEQUENCE [LARGE SCALE GENOMIC DNA]</scope>
    <source>
        <strain evidence="2 3">JCM 16002</strain>
    </source>
</reference>
<keyword evidence="1" id="KW-1133">Transmembrane helix</keyword>
<proteinExistence type="predicted"/>
<keyword evidence="3" id="KW-1185">Reference proteome</keyword>
<protein>
    <submittedName>
        <fullName evidence="2">Uncharacterized protein</fullName>
    </submittedName>
</protein>
<feature type="transmembrane region" description="Helical" evidence="1">
    <location>
        <begin position="6"/>
        <end position="24"/>
    </location>
</feature>
<comment type="caution">
    <text evidence="2">The sequence shown here is derived from an EMBL/GenBank/DDBJ whole genome shotgun (WGS) entry which is preliminary data.</text>
</comment>
<dbReference type="EMBL" id="BAAAQG010000021">
    <property type="protein sequence ID" value="GAA1718747.1"/>
    <property type="molecule type" value="Genomic_DNA"/>
</dbReference>
<evidence type="ECO:0000313" key="2">
    <source>
        <dbReference type="EMBL" id="GAA1718747.1"/>
    </source>
</evidence>
<accession>A0ABN2J612</accession>
<evidence type="ECO:0000256" key="1">
    <source>
        <dbReference type="SAM" id="Phobius"/>
    </source>
</evidence>
<gene>
    <name evidence="2" type="ORF">GCM10009831_30930</name>
</gene>
<name>A0ABN2J612_9ACTN</name>
<keyword evidence="1" id="KW-0472">Membrane</keyword>
<dbReference type="Proteomes" id="UP001500383">
    <property type="component" value="Unassembled WGS sequence"/>
</dbReference>
<evidence type="ECO:0000313" key="3">
    <source>
        <dbReference type="Proteomes" id="UP001500383"/>
    </source>
</evidence>
<organism evidence="2 3">
    <name type="scientific">Dietzia cercidiphylli</name>
    <dbReference type="NCBI Taxonomy" id="498199"/>
    <lineage>
        <taxon>Bacteria</taxon>
        <taxon>Bacillati</taxon>
        <taxon>Actinomycetota</taxon>
        <taxon>Actinomycetes</taxon>
        <taxon>Mycobacteriales</taxon>
        <taxon>Dietziaceae</taxon>
        <taxon>Dietzia</taxon>
    </lineage>
</organism>
<sequence>MAATGWGALFVITPLTVTHFLFWITGSRTTDHGTEDTPDWDDYPDRDWFCAAPQPRRVVRAERGAE</sequence>
<keyword evidence="1" id="KW-0812">Transmembrane</keyword>